<proteinExistence type="predicted"/>
<dbReference type="InterPro" id="IPR013320">
    <property type="entry name" value="ConA-like_dom_sf"/>
</dbReference>
<evidence type="ECO:0000313" key="1">
    <source>
        <dbReference type="EMBL" id="BCJ68155.1"/>
    </source>
</evidence>
<dbReference type="Proteomes" id="UP000680866">
    <property type="component" value="Chromosome"/>
</dbReference>
<dbReference type="PANTHER" id="PTHR35332">
    <property type="entry name" value="REGULATION OF ENOLASE PROTEIN 1"/>
    <property type="match status" value="1"/>
</dbReference>
<dbReference type="Gene3D" id="2.60.120.200">
    <property type="match status" value="1"/>
</dbReference>
<accession>A0A810N9Y8</accession>
<gene>
    <name evidence="1" type="ORF">Prubr_51760</name>
</gene>
<dbReference type="KEGG" id="pry:Prubr_51760"/>
<evidence type="ECO:0000313" key="2">
    <source>
        <dbReference type="Proteomes" id="UP000680866"/>
    </source>
</evidence>
<reference evidence="1" key="1">
    <citation type="submission" date="2020-08" db="EMBL/GenBank/DDBJ databases">
        <title>Whole genome shotgun sequence of Polymorphospora rubra NBRC 101157.</title>
        <authorList>
            <person name="Komaki H."/>
            <person name="Tamura T."/>
        </authorList>
    </citation>
    <scope>NUCLEOTIDE SEQUENCE</scope>
    <source>
        <strain evidence="1">NBRC 101157</strain>
    </source>
</reference>
<dbReference type="EMBL" id="AP023359">
    <property type="protein sequence ID" value="BCJ68155.1"/>
    <property type="molecule type" value="Genomic_DNA"/>
</dbReference>
<dbReference type="Pfam" id="PF07081">
    <property type="entry name" value="DUF1349"/>
    <property type="match status" value="1"/>
</dbReference>
<sequence>MDVDIETLTGPLSADAGTDWFIDPATGAATATAPLRLVAPDGDFQLKAHVRAQLSATFDAGALFVHGGPDTWAKLALERSPEGADTIVTVVTRGVSDDANGVAVPVPGETWLRVSRVGGVYAFHHSADGARWSLARLFTLGPVDGHRVGVSSQSPTGDGLTVSFTDVTLDPSTLADVRDSS</sequence>
<dbReference type="SUPFAM" id="SSF49899">
    <property type="entry name" value="Concanavalin A-like lectins/glucanases"/>
    <property type="match status" value="1"/>
</dbReference>
<organism evidence="1 2">
    <name type="scientific">Polymorphospora rubra</name>
    <dbReference type="NCBI Taxonomy" id="338584"/>
    <lineage>
        <taxon>Bacteria</taxon>
        <taxon>Bacillati</taxon>
        <taxon>Actinomycetota</taxon>
        <taxon>Actinomycetes</taxon>
        <taxon>Micromonosporales</taxon>
        <taxon>Micromonosporaceae</taxon>
        <taxon>Polymorphospora</taxon>
    </lineage>
</organism>
<name>A0A810N9Y8_9ACTN</name>
<dbReference type="InterPro" id="IPR009784">
    <property type="entry name" value="DUF1349"/>
</dbReference>
<dbReference type="AlphaFoldDB" id="A0A810N9Y8"/>
<dbReference type="PANTHER" id="PTHR35332:SF2">
    <property type="entry name" value="REGULATION OF ENOLASE PROTEIN 1"/>
    <property type="match status" value="1"/>
</dbReference>
<protein>
    <recommendedName>
        <fullName evidence="3">DUF1349 domain-containing protein</fullName>
    </recommendedName>
</protein>
<evidence type="ECO:0008006" key="3">
    <source>
        <dbReference type="Google" id="ProtNLM"/>
    </source>
</evidence>
<keyword evidence="2" id="KW-1185">Reference proteome</keyword>